<sequence length="94" mass="10415">MPNWSFLPDFPGVILLVNSHLQGTLSQQQNRDVAPGAYLLVVSMDCNSPQFEFCVVFPACQRTGGAPRNSLPVFPDRQNDFLNNCRVVSASLME</sequence>
<comment type="caution">
    <text evidence="1">The sequence shown here is derived from an EMBL/GenBank/DDBJ whole genome shotgun (WGS) entry which is preliminary data.</text>
</comment>
<dbReference type="RefSeq" id="WP_149134975.1">
    <property type="nucleotide sequence ID" value="NZ_JAAOOC010000030.1"/>
</dbReference>
<proteinExistence type="predicted"/>
<dbReference type="AlphaFoldDB" id="A0A611W4T0"/>
<protein>
    <submittedName>
        <fullName evidence="1">Uncharacterized protein</fullName>
    </submittedName>
</protein>
<dbReference type="EMBL" id="DAARRK010000030">
    <property type="protein sequence ID" value="HAE3629274.1"/>
    <property type="molecule type" value="Genomic_DNA"/>
</dbReference>
<reference evidence="1" key="2">
    <citation type="submission" date="2018-07" db="EMBL/GenBank/DDBJ databases">
        <authorList>
            <consortium name="NCBI Pathogen Detection Project"/>
        </authorList>
    </citation>
    <scope>NUCLEOTIDE SEQUENCE</scope>
    <source>
        <strain evidence="1">09-1703</strain>
    </source>
</reference>
<accession>A0A611W4T0</accession>
<evidence type="ECO:0000313" key="1">
    <source>
        <dbReference type="EMBL" id="HAE3629274.1"/>
    </source>
</evidence>
<reference evidence="1" key="1">
    <citation type="journal article" date="2018" name="Genome Biol.">
        <title>SKESA: strategic k-mer extension for scrupulous assemblies.</title>
        <authorList>
            <person name="Souvorov A."/>
            <person name="Agarwala R."/>
            <person name="Lipman D.J."/>
        </authorList>
    </citation>
    <scope>NUCLEOTIDE SEQUENCE</scope>
    <source>
        <strain evidence="1">09-1703</strain>
    </source>
</reference>
<organism evidence="1">
    <name type="scientific">Salmonella typhi</name>
    <dbReference type="NCBI Taxonomy" id="90370"/>
    <lineage>
        <taxon>Bacteria</taxon>
        <taxon>Pseudomonadati</taxon>
        <taxon>Pseudomonadota</taxon>
        <taxon>Gammaproteobacteria</taxon>
        <taxon>Enterobacterales</taxon>
        <taxon>Enterobacteriaceae</taxon>
        <taxon>Salmonella</taxon>
    </lineage>
</organism>
<gene>
    <name evidence="1" type="ORF">G3982_002937</name>
</gene>
<name>A0A611W4T0_SALTI</name>